<proteinExistence type="inferred from homology"/>
<dbReference type="InterPro" id="IPR021938">
    <property type="entry name" value="DUF3553"/>
</dbReference>
<evidence type="ECO:0000256" key="6">
    <source>
        <dbReference type="ARBA" id="ARBA00022840"/>
    </source>
</evidence>
<dbReference type="Pfam" id="PF16124">
    <property type="entry name" value="RecQ_Zn_bind"/>
    <property type="match status" value="1"/>
</dbReference>
<dbReference type="SMART" id="SM00487">
    <property type="entry name" value="DEXDc"/>
    <property type="match status" value="1"/>
</dbReference>
<evidence type="ECO:0000256" key="12">
    <source>
        <dbReference type="ARBA" id="ARBA00044550"/>
    </source>
</evidence>
<dbReference type="GO" id="GO:0016787">
    <property type="term" value="F:hydrolase activity"/>
    <property type="evidence" value="ECO:0007669"/>
    <property type="project" value="UniProtKB-KW"/>
</dbReference>
<dbReference type="Gene3D" id="1.10.10.10">
    <property type="entry name" value="Winged helix-like DNA-binding domain superfamily/Winged helix DNA-binding domain"/>
    <property type="match status" value="1"/>
</dbReference>
<evidence type="ECO:0000256" key="13">
    <source>
        <dbReference type="SAM" id="MobiDB-lite"/>
    </source>
</evidence>
<dbReference type="Proteomes" id="UP001165584">
    <property type="component" value="Unassembled WGS sequence"/>
</dbReference>
<keyword evidence="6" id="KW-0067">ATP-binding</keyword>
<feature type="region of interest" description="Disordered" evidence="13">
    <location>
        <begin position="376"/>
        <end position="395"/>
    </location>
</feature>
<dbReference type="PROSITE" id="PS51194">
    <property type="entry name" value="HELICASE_CTER"/>
    <property type="match status" value="1"/>
</dbReference>
<evidence type="ECO:0000313" key="17">
    <source>
        <dbReference type="Proteomes" id="UP001165584"/>
    </source>
</evidence>
<evidence type="ECO:0000256" key="7">
    <source>
        <dbReference type="ARBA" id="ARBA00023125"/>
    </source>
</evidence>
<evidence type="ECO:0000256" key="3">
    <source>
        <dbReference type="ARBA" id="ARBA00022741"/>
    </source>
</evidence>
<comment type="catalytic activity">
    <reaction evidence="9">
        <text>Couples ATP hydrolysis with the unwinding of duplex DNA by translocating in the 3'-5' direction.</text>
        <dbReference type="EC" id="5.6.2.4"/>
    </reaction>
</comment>
<keyword evidence="4 16" id="KW-0378">Hydrolase</keyword>
<sequence>MPEVHVDDVAAVARRVFGWAELRPGQAEAVEAVVTGSDVLAVMSTGYGKSAIYQLAGHLLDGPTVVVSPLISLQIDQVRHIGEATGRTDAVAVNSSQSRRLNAAAWSAVASGEAEFIFLAPEQLARDEVIDELGALAVGLVVVDEAHCVSAWGHDFRPDYLRLGGMIERLGSPRILALTATGSAPVREEIVRRLGMREPHIFVRGFDRPNVHLSVVRHEDKREKDRAVLAQVAAAAKPGLVYVATRGETERMAEALQTGGLRAAAYHGGLSSSERREVHERFQGDEVDAVVATSAFGMGIDKPNVRFVVHADITDSIDSYYQEVGRGGRDGAPAAATLHYRQEDLGLRRFFAGGRPDGAHVDAVIRSLDRADADADAEADDAGADAARPGDRASRRRELRAIAETSGLSEATTGTIVNLLIDAGLADERAAGVALTREVTAEQARAAVDEMAEQRLQIEESRLAMVRAYAETLGCRRQFLLAYFGDELAEPCGNCDTCESGTAYRQHPGADSAATASSAASGFHEGQRVHHVTWGEGEVVSVGADRVTVFFESAGYRVLSLEAVARDGLLRPSA</sequence>
<dbReference type="InterPro" id="IPR036388">
    <property type="entry name" value="WH-like_DNA-bd_sf"/>
</dbReference>
<feature type="domain" description="Helicase ATP-binding" evidence="14">
    <location>
        <begin position="30"/>
        <end position="200"/>
    </location>
</feature>
<keyword evidence="3" id="KW-0547">Nucleotide-binding</keyword>
<protein>
    <recommendedName>
        <fullName evidence="11">ATP-dependent DNA helicase RecQ</fullName>
        <ecNumber evidence="10">5.6.2.4</ecNumber>
    </recommendedName>
    <alternativeName>
        <fullName evidence="12">DNA 3'-5' helicase RecQ</fullName>
    </alternativeName>
</protein>
<dbReference type="InterPro" id="IPR001650">
    <property type="entry name" value="Helicase_C-like"/>
</dbReference>
<evidence type="ECO:0000256" key="1">
    <source>
        <dbReference type="ARBA" id="ARBA00005446"/>
    </source>
</evidence>
<dbReference type="CDD" id="cd17920">
    <property type="entry name" value="DEXHc_RecQ"/>
    <property type="match status" value="1"/>
</dbReference>
<evidence type="ECO:0000256" key="11">
    <source>
        <dbReference type="ARBA" id="ARBA00044535"/>
    </source>
</evidence>
<dbReference type="SMART" id="SM00490">
    <property type="entry name" value="HELICc"/>
    <property type="match status" value="1"/>
</dbReference>
<dbReference type="Pfam" id="PF00271">
    <property type="entry name" value="Helicase_C"/>
    <property type="match status" value="1"/>
</dbReference>
<keyword evidence="7" id="KW-0238">DNA-binding</keyword>
<evidence type="ECO:0000313" key="16">
    <source>
        <dbReference type="EMBL" id="MCS5717585.1"/>
    </source>
</evidence>
<dbReference type="InterPro" id="IPR032284">
    <property type="entry name" value="RecQ_Zn-bd"/>
</dbReference>
<evidence type="ECO:0000256" key="9">
    <source>
        <dbReference type="ARBA" id="ARBA00034617"/>
    </source>
</evidence>
<evidence type="ECO:0000256" key="8">
    <source>
        <dbReference type="ARBA" id="ARBA00023235"/>
    </source>
</evidence>
<dbReference type="Pfam" id="PF12073">
    <property type="entry name" value="DUF3553"/>
    <property type="match status" value="1"/>
</dbReference>
<dbReference type="InterPro" id="IPR004589">
    <property type="entry name" value="DNA_helicase_ATP-dep_RecQ"/>
</dbReference>
<dbReference type="GO" id="GO:0003678">
    <property type="term" value="F:DNA helicase activity"/>
    <property type="evidence" value="ECO:0007669"/>
    <property type="project" value="UniProtKB-EC"/>
</dbReference>
<dbReference type="PROSITE" id="PS51192">
    <property type="entry name" value="HELICASE_ATP_BIND_1"/>
    <property type="match status" value="1"/>
</dbReference>
<organism evidence="16 17">
    <name type="scientific">Herbiconiux aconitum</name>
    <dbReference type="NCBI Taxonomy" id="2970913"/>
    <lineage>
        <taxon>Bacteria</taxon>
        <taxon>Bacillati</taxon>
        <taxon>Actinomycetota</taxon>
        <taxon>Actinomycetes</taxon>
        <taxon>Micrococcales</taxon>
        <taxon>Microbacteriaceae</taxon>
        <taxon>Herbiconiux</taxon>
    </lineage>
</organism>
<feature type="domain" description="Helicase C-terminal" evidence="15">
    <location>
        <begin position="228"/>
        <end position="372"/>
    </location>
</feature>
<evidence type="ECO:0000259" key="15">
    <source>
        <dbReference type="PROSITE" id="PS51194"/>
    </source>
</evidence>
<dbReference type="EMBL" id="JANLCM010000001">
    <property type="protein sequence ID" value="MCS5717585.1"/>
    <property type="molecule type" value="Genomic_DNA"/>
</dbReference>
<dbReference type="InterPro" id="IPR011545">
    <property type="entry name" value="DEAD/DEAH_box_helicase_dom"/>
</dbReference>
<keyword evidence="17" id="KW-1185">Reference proteome</keyword>
<comment type="caution">
    <text evidence="16">The sequence shown here is derived from an EMBL/GenBank/DDBJ whole genome shotgun (WGS) entry which is preliminary data.</text>
</comment>
<comment type="similarity">
    <text evidence="1">Belongs to the helicase family. RecQ subfamily.</text>
</comment>
<evidence type="ECO:0000256" key="2">
    <source>
        <dbReference type="ARBA" id="ARBA00022723"/>
    </source>
</evidence>
<dbReference type="SUPFAM" id="SSF52540">
    <property type="entry name" value="P-loop containing nucleoside triphosphate hydrolases"/>
    <property type="match status" value="1"/>
</dbReference>
<gene>
    <name evidence="16" type="ORF">N1027_05475</name>
</gene>
<keyword evidence="8" id="KW-0413">Isomerase</keyword>
<dbReference type="EC" id="5.6.2.4" evidence="10"/>
<evidence type="ECO:0000256" key="10">
    <source>
        <dbReference type="ARBA" id="ARBA00034808"/>
    </source>
</evidence>
<dbReference type="InterPro" id="IPR014001">
    <property type="entry name" value="Helicase_ATP-bd"/>
</dbReference>
<keyword evidence="2" id="KW-0479">Metal-binding</keyword>
<name>A0ABT2GQL5_9MICO</name>
<dbReference type="NCBIfam" id="TIGR00614">
    <property type="entry name" value="recQ_fam"/>
    <property type="match status" value="1"/>
</dbReference>
<keyword evidence="5 16" id="KW-0347">Helicase</keyword>
<dbReference type="Pfam" id="PF00270">
    <property type="entry name" value="DEAD"/>
    <property type="match status" value="1"/>
</dbReference>
<reference evidence="16" key="1">
    <citation type="submission" date="2022-08" db="EMBL/GenBank/DDBJ databases">
        <authorList>
            <person name="Deng Y."/>
            <person name="Han X.-F."/>
            <person name="Zhang Y.-Q."/>
        </authorList>
    </citation>
    <scope>NUCLEOTIDE SEQUENCE</scope>
    <source>
        <strain evidence="16">CPCC 205763</strain>
    </source>
</reference>
<dbReference type="Gene3D" id="3.40.50.300">
    <property type="entry name" value="P-loop containing nucleotide triphosphate hydrolases"/>
    <property type="match status" value="2"/>
</dbReference>
<evidence type="ECO:0000259" key="14">
    <source>
        <dbReference type="PROSITE" id="PS51192"/>
    </source>
</evidence>
<dbReference type="RefSeq" id="WP_259505978.1">
    <property type="nucleotide sequence ID" value="NZ_JANLCM010000001.1"/>
</dbReference>
<dbReference type="PANTHER" id="PTHR13710:SF105">
    <property type="entry name" value="ATP-DEPENDENT DNA HELICASE Q1"/>
    <property type="match status" value="1"/>
</dbReference>
<dbReference type="InterPro" id="IPR027417">
    <property type="entry name" value="P-loop_NTPase"/>
</dbReference>
<dbReference type="PANTHER" id="PTHR13710">
    <property type="entry name" value="DNA HELICASE RECQ FAMILY MEMBER"/>
    <property type="match status" value="1"/>
</dbReference>
<evidence type="ECO:0000256" key="5">
    <source>
        <dbReference type="ARBA" id="ARBA00022806"/>
    </source>
</evidence>
<evidence type="ECO:0000256" key="4">
    <source>
        <dbReference type="ARBA" id="ARBA00022801"/>
    </source>
</evidence>
<accession>A0ABT2GQL5</accession>